<feature type="transmembrane region" description="Helical" evidence="10">
    <location>
        <begin position="147"/>
        <end position="170"/>
    </location>
</feature>
<evidence type="ECO:0000313" key="12">
    <source>
        <dbReference type="EMBL" id="ORY28006.1"/>
    </source>
</evidence>
<evidence type="ECO:0000256" key="8">
    <source>
        <dbReference type="RuleBase" id="RU003346"/>
    </source>
</evidence>
<dbReference type="OrthoDB" id="2544694at2759"/>
<name>A0A1Y2AZU7_9TREE</name>
<evidence type="ECO:0000256" key="6">
    <source>
        <dbReference type="ARBA" id="ARBA00023136"/>
    </source>
</evidence>
<organism evidence="12 13">
    <name type="scientific">Naematelia encephala</name>
    <dbReference type="NCBI Taxonomy" id="71784"/>
    <lineage>
        <taxon>Eukaryota</taxon>
        <taxon>Fungi</taxon>
        <taxon>Dikarya</taxon>
        <taxon>Basidiomycota</taxon>
        <taxon>Agaricomycotina</taxon>
        <taxon>Tremellomycetes</taxon>
        <taxon>Tremellales</taxon>
        <taxon>Naemateliaceae</taxon>
        <taxon>Naematelia</taxon>
    </lineage>
</organism>
<proteinExistence type="inferred from homology"/>
<dbReference type="InterPro" id="IPR003663">
    <property type="entry name" value="Sugar/inositol_transpt"/>
</dbReference>
<accession>A0A1Y2AZU7</accession>
<feature type="transmembrane region" description="Helical" evidence="10">
    <location>
        <begin position="475"/>
        <end position="498"/>
    </location>
</feature>
<reference evidence="12 13" key="1">
    <citation type="submission" date="2016-07" db="EMBL/GenBank/DDBJ databases">
        <title>Pervasive Adenine N6-methylation of Active Genes in Fungi.</title>
        <authorList>
            <consortium name="DOE Joint Genome Institute"/>
            <person name="Mondo S.J."/>
            <person name="Dannebaum R.O."/>
            <person name="Kuo R.C."/>
            <person name="Labutti K."/>
            <person name="Haridas S."/>
            <person name="Kuo A."/>
            <person name="Salamov A."/>
            <person name="Ahrendt S.R."/>
            <person name="Lipzen A."/>
            <person name="Sullivan W."/>
            <person name="Andreopoulos W.B."/>
            <person name="Clum A."/>
            <person name="Lindquist E."/>
            <person name="Daum C."/>
            <person name="Ramamoorthy G.K."/>
            <person name="Gryganskyi A."/>
            <person name="Culley D."/>
            <person name="Magnuson J.K."/>
            <person name="James T.Y."/>
            <person name="O'Malley M.A."/>
            <person name="Stajich J.E."/>
            <person name="Spatafora J.W."/>
            <person name="Visel A."/>
            <person name="Grigoriev I.V."/>
        </authorList>
    </citation>
    <scope>NUCLEOTIDE SEQUENCE [LARGE SCALE GENOMIC DNA]</scope>
    <source>
        <strain evidence="12 13">68-887.2</strain>
    </source>
</reference>
<dbReference type="Proteomes" id="UP000193986">
    <property type="component" value="Unassembled WGS sequence"/>
</dbReference>
<protein>
    <submittedName>
        <fullName evidence="12">Putative monosaccharide transporter</fullName>
    </submittedName>
</protein>
<dbReference type="Gene3D" id="1.20.1250.20">
    <property type="entry name" value="MFS general substrate transporter like domains"/>
    <property type="match status" value="1"/>
</dbReference>
<comment type="subcellular location">
    <subcellularLocation>
        <location evidence="1">Membrane</location>
        <topology evidence="1">Multi-pass membrane protein</topology>
    </subcellularLocation>
</comment>
<dbReference type="PANTHER" id="PTHR48022:SF55">
    <property type="entry name" value="SUGAR TRANSPORTER STL1"/>
    <property type="match status" value="1"/>
</dbReference>
<evidence type="ECO:0000256" key="3">
    <source>
        <dbReference type="ARBA" id="ARBA00022448"/>
    </source>
</evidence>
<comment type="caution">
    <text evidence="12">The sequence shown here is derived from an EMBL/GenBank/DDBJ whole genome shotgun (WGS) entry which is preliminary data.</text>
</comment>
<evidence type="ECO:0000256" key="2">
    <source>
        <dbReference type="ARBA" id="ARBA00010992"/>
    </source>
</evidence>
<dbReference type="PRINTS" id="PR00171">
    <property type="entry name" value="SUGRTRNSPORT"/>
</dbReference>
<dbReference type="GO" id="GO:0016020">
    <property type="term" value="C:membrane"/>
    <property type="evidence" value="ECO:0007669"/>
    <property type="project" value="UniProtKB-SubCell"/>
</dbReference>
<dbReference type="InterPro" id="IPR005828">
    <property type="entry name" value="MFS_sugar_transport-like"/>
</dbReference>
<keyword evidence="6 10" id="KW-0472">Membrane</keyword>
<dbReference type="InterPro" id="IPR050360">
    <property type="entry name" value="MFS_Sugar_Transporters"/>
</dbReference>
<gene>
    <name evidence="12" type="ORF">BCR39DRAFT_536140</name>
</gene>
<feature type="transmembrane region" description="Helical" evidence="10">
    <location>
        <begin position="31"/>
        <end position="50"/>
    </location>
</feature>
<feature type="transmembrane region" description="Helical" evidence="10">
    <location>
        <begin position="115"/>
        <end position="135"/>
    </location>
</feature>
<keyword evidence="13" id="KW-1185">Reference proteome</keyword>
<dbReference type="SUPFAM" id="SSF103473">
    <property type="entry name" value="MFS general substrate transporter"/>
    <property type="match status" value="1"/>
</dbReference>
<dbReference type="FunFam" id="1.20.1250.20:FF:000061">
    <property type="entry name" value="MFS sugar transporter"/>
    <property type="match status" value="1"/>
</dbReference>
<dbReference type="PROSITE" id="PS50850">
    <property type="entry name" value="MFS"/>
    <property type="match status" value="1"/>
</dbReference>
<feature type="transmembrane region" description="Helical" evidence="10">
    <location>
        <begin position="343"/>
        <end position="365"/>
    </location>
</feature>
<dbReference type="Pfam" id="PF00083">
    <property type="entry name" value="Sugar_tr"/>
    <property type="match status" value="1"/>
</dbReference>
<dbReference type="GO" id="GO:0005351">
    <property type="term" value="F:carbohydrate:proton symporter activity"/>
    <property type="evidence" value="ECO:0007669"/>
    <property type="project" value="TreeGrafter"/>
</dbReference>
<dbReference type="NCBIfam" id="TIGR00879">
    <property type="entry name" value="SP"/>
    <property type="match status" value="1"/>
</dbReference>
<dbReference type="InterPro" id="IPR036259">
    <property type="entry name" value="MFS_trans_sf"/>
</dbReference>
<feature type="domain" description="Major facilitator superfamily (MFS) profile" evidence="11">
    <location>
        <begin position="37"/>
        <end position="502"/>
    </location>
</feature>
<comment type="similarity">
    <text evidence="2 8">Belongs to the major facilitator superfamily. Sugar transporter (TC 2.A.1.1) family.</text>
</comment>
<feature type="transmembrane region" description="Helical" evidence="10">
    <location>
        <begin position="372"/>
        <end position="394"/>
    </location>
</feature>
<dbReference type="PANTHER" id="PTHR48022">
    <property type="entry name" value="PLASTIDIC GLUCOSE TRANSPORTER 4"/>
    <property type="match status" value="1"/>
</dbReference>
<dbReference type="InterPro" id="IPR005829">
    <property type="entry name" value="Sugar_transporter_CS"/>
</dbReference>
<evidence type="ECO:0000256" key="4">
    <source>
        <dbReference type="ARBA" id="ARBA00022692"/>
    </source>
</evidence>
<evidence type="ECO:0000256" key="1">
    <source>
        <dbReference type="ARBA" id="ARBA00004141"/>
    </source>
</evidence>
<feature type="transmembrane region" description="Helical" evidence="10">
    <location>
        <begin position="414"/>
        <end position="437"/>
    </location>
</feature>
<dbReference type="EMBL" id="MCFC01000034">
    <property type="protein sequence ID" value="ORY28006.1"/>
    <property type="molecule type" value="Genomic_DNA"/>
</dbReference>
<keyword evidence="3 8" id="KW-0813">Transport</keyword>
<feature type="region of interest" description="Disordered" evidence="9">
    <location>
        <begin position="559"/>
        <end position="625"/>
    </location>
</feature>
<feature type="compositionally biased region" description="Low complexity" evidence="9">
    <location>
        <begin position="569"/>
        <end position="580"/>
    </location>
</feature>
<keyword evidence="5 10" id="KW-1133">Transmembrane helix</keyword>
<dbReference type="PROSITE" id="PS00216">
    <property type="entry name" value="SUGAR_TRANSPORT_1"/>
    <property type="match status" value="1"/>
</dbReference>
<feature type="compositionally biased region" description="Basic and acidic residues" evidence="9">
    <location>
        <begin position="595"/>
        <end position="608"/>
    </location>
</feature>
<dbReference type="AlphaFoldDB" id="A0A1Y2AZU7"/>
<evidence type="ECO:0000256" key="10">
    <source>
        <dbReference type="SAM" id="Phobius"/>
    </source>
</evidence>
<feature type="transmembrane region" description="Helical" evidence="10">
    <location>
        <begin position="182"/>
        <end position="201"/>
    </location>
</feature>
<evidence type="ECO:0000259" key="11">
    <source>
        <dbReference type="PROSITE" id="PS50850"/>
    </source>
</evidence>
<evidence type="ECO:0000256" key="5">
    <source>
        <dbReference type="ARBA" id="ARBA00022989"/>
    </source>
</evidence>
<evidence type="ECO:0000256" key="9">
    <source>
        <dbReference type="SAM" id="MobiDB-lite"/>
    </source>
</evidence>
<comment type="catalytic activity">
    <reaction evidence="7">
        <text>myo-inositol(out) + H(+)(out) = myo-inositol(in) + H(+)(in)</text>
        <dbReference type="Rhea" id="RHEA:60364"/>
        <dbReference type="ChEBI" id="CHEBI:15378"/>
        <dbReference type="ChEBI" id="CHEBI:17268"/>
    </reaction>
</comment>
<evidence type="ECO:0000256" key="7">
    <source>
        <dbReference type="ARBA" id="ARBA00049119"/>
    </source>
</evidence>
<sequence length="625" mass="66663">MGISIMAPSNEKAAIHNANGDLAKFGGLNGTPLLIAIVGIATCGFSLFGYDQGLMSGIIASHQFNTEFPATKQNGADDVHAGTVQGTVTSCYEVGCFFGALFAYFAGESMGRRRMMMLGGIIMVIGTIITCSAFGPGSPNGNVGGFVQFFVGRVMTGVGNGANTATIPSWVAESSKAHNRGFLICMEASTVAVGTVIAYWMDFGLSYVNSSVSWRFPIAFQIIFALILIGGVSVLPESPRWLMAHGHDEEALRVVAALGGNKPTDEISIIEKNRISDAIAAQQSVAASRKSDILKGGKQQHLRRALVGASTQLFQQIGGCNAVIYYSTILFENQIGLETRLSLILGGVLSIIYAIFALTSFFLVEKVGRRKLFLIGTFGQGAAMFITFGCLMPGQGTPTGVTKSHSAIQSAKGAAFGLYLFIAFFGATWLPLPWLYPAELNSMSVRTEANAISTMTNWISNFLVVQVLPTMTASIGAYTFLLFALANCIFVPFIWFFYPETSGRTLEELDVVFAHAHIVKRRPTIIADELPKLTDHQIQTMTERYDIHGGAADVENGASYGAAEGAGQPDTTLPPAAPDAYNKAEATNTGLGARGRNDSADADSENRTRVPTPIDTATEKQPPAQ</sequence>
<evidence type="ECO:0000313" key="13">
    <source>
        <dbReference type="Proteomes" id="UP000193986"/>
    </source>
</evidence>
<dbReference type="InterPro" id="IPR020846">
    <property type="entry name" value="MFS_dom"/>
</dbReference>
<feature type="transmembrane region" description="Helical" evidence="10">
    <location>
        <begin position="213"/>
        <end position="235"/>
    </location>
</feature>
<dbReference type="InParanoid" id="A0A1Y2AZU7"/>
<keyword evidence="4 10" id="KW-0812">Transmembrane</keyword>